<evidence type="ECO:0000313" key="4">
    <source>
        <dbReference type="Proteomes" id="UP000824120"/>
    </source>
</evidence>
<dbReference type="AlphaFoldDB" id="A0A9J5ZYI7"/>
<dbReference type="InterPro" id="IPR001810">
    <property type="entry name" value="F-box_dom"/>
</dbReference>
<dbReference type="Pfam" id="PF12937">
    <property type="entry name" value="F-box-like"/>
    <property type="match status" value="1"/>
</dbReference>
<dbReference type="SUPFAM" id="SSF81383">
    <property type="entry name" value="F-box domain"/>
    <property type="match status" value="1"/>
</dbReference>
<keyword evidence="4" id="KW-1185">Reference proteome</keyword>
<dbReference type="InterPro" id="IPR036047">
    <property type="entry name" value="F-box-like_dom_sf"/>
</dbReference>
<organism evidence="3 4">
    <name type="scientific">Solanum commersonii</name>
    <name type="common">Commerson's wild potato</name>
    <name type="synonym">Commerson's nightshade</name>
    <dbReference type="NCBI Taxonomy" id="4109"/>
    <lineage>
        <taxon>Eukaryota</taxon>
        <taxon>Viridiplantae</taxon>
        <taxon>Streptophyta</taxon>
        <taxon>Embryophyta</taxon>
        <taxon>Tracheophyta</taxon>
        <taxon>Spermatophyta</taxon>
        <taxon>Magnoliopsida</taxon>
        <taxon>eudicotyledons</taxon>
        <taxon>Gunneridae</taxon>
        <taxon>Pentapetalae</taxon>
        <taxon>asterids</taxon>
        <taxon>lamiids</taxon>
        <taxon>Solanales</taxon>
        <taxon>Solanaceae</taxon>
        <taxon>Solanoideae</taxon>
        <taxon>Solaneae</taxon>
        <taxon>Solanum</taxon>
    </lineage>
</organism>
<accession>A0A9J5ZYI7</accession>
<comment type="caution">
    <text evidence="3">The sequence shown here is derived from an EMBL/GenBank/DDBJ whole genome shotgun (WGS) entry which is preliminary data.</text>
</comment>
<protein>
    <recommendedName>
        <fullName evidence="2">F-box domain-containing protein</fullName>
    </recommendedName>
</protein>
<proteinExistence type="predicted"/>
<feature type="domain" description="F-box" evidence="2">
    <location>
        <begin position="16"/>
        <end position="57"/>
    </location>
</feature>
<dbReference type="OrthoDB" id="1929062at2759"/>
<dbReference type="InterPro" id="IPR032675">
    <property type="entry name" value="LRR_dom_sf"/>
</dbReference>
<dbReference type="EMBL" id="JACXVP010000003">
    <property type="protein sequence ID" value="KAG5616911.1"/>
    <property type="molecule type" value="Genomic_DNA"/>
</dbReference>
<evidence type="ECO:0000259" key="2">
    <source>
        <dbReference type="Pfam" id="PF12937"/>
    </source>
</evidence>
<evidence type="ECO:0000313" key="3">
    <source>
        <dbReference type="EMBL" id="KAG5616911.1"/>
    </source>
</evidence>
<feature type="region of interest" description="Disordered" evidence="1">
    <location>
        <begin position="74"/>
        <end position="93"/>
    </location>
</feature>
<reference evidence="3 4" key="1">
    <citation type="submission" date="2020-09" db="EMBL/GenBank/DDBJ databases">
        <title>De no assembly of potato wild relative species, Solanum commersonii.</title>
        <authorList>
            <person name="Cho K."/>
        </authorList>
    </citation>
    <scope>NUCLEOTIDE SEQUENCE [LARGE SCALE GENOMIC DNA]</scope>
    <source>
        <strain evidence="3">LZ3.2</strain>
        <tissue evidence="3">Leaf</tissue>
    </source>
</reference>
<sequence>MEGGDFPVRRWEDLDNDILVKIFQFFDHFELSAGLAHVCNVWRLARGDQLLWETLNLSDISEAKNEKMLETVDQNQVTGMKDMTAPPFGSEEL</sequence>
<evidence type="ECO:0000256" key="1">
    <source>
        <dbReference type="SAM" id="MobiDB-lite"/>
    </source>
</evidence>
<gene>
    <name evidence="3" type="ORF">H5410_016735</name>
</gene>
<dbReference type="Proteomes" id="UP000824120">
    <property type="component" value="Chromosome 3"/>
</dbReference>
<name>A0A9J5ZYI7_SOLCO</name>
<dbReference type="Gene3D" id="3.80.10.10">
    <property type="entry name" value="Ribonuclease Inhibitor"/>
    <property type="match status" value="1"/>
</dbReference>